<dbReference type="PANTHER" id="PTHR42879:SF2">
    <property type="entry name" value="3-OXOACYL-[ACYL-CARRIER-PROTEIN] REDUCTASE FABG"/>
    <property type="match status" value="1"/>
</dbReference>
<dbReference type="GO" id="GO:0032787">
    <property type="term" value="P:monocarboxylic acid metabolic process"/>
    <property type="evidence" value="ECO:0007669"/>
    <property type="project" value="UniProtKB-ARBA"/>
</dbReference>
<evidence type="ECO:0000313" key="4">
    <source>
        <dbReference type="Proteomes" id="UP000515977"/>
    </source>
</evidence>
<dbReference type="EMBL" id="CP060711">
    <property type="protein sequence ID" value="QNN46864.1"/>
    <property type="molecule type" value="Genomic_DNA"/>
</dbReference>
<dbReference type="RefSeq" id="WP_187570612.1">
    <property type="nucleotide sequence ID" value="NZ_CP060711.1"/>
</dbReference>
<dbReference type="InterPro" id="IPR002347">
    <property type="entry name" value="SDR_fam"/>
</dbReference>
<reference evidence="3 4" key="1">
    <citation type="submission" date="2020-08" db="EMBL/GenBank/DDBJ databases">
        <title>Genome sequence of Thermomonas brevis KACC 16975T.</title>
        <authorList>
            <person name="Hyun D.-W."/>
            <person name="Bae J.-W."/>
        </authorList>
    </citation>
    <scope>NUCLEOTIDE SEQUENCE [LARGE SCALE GENOMIC DNA]</scope>
    <source>
        <strain evidence="3 4">KACC 16975</strain>
    </source>
</reference>
<keyword evidence="4" id="KW-1185">Reference proteome</keyword>
<dbReference type="NCBIfam" id="NF009093">
    <property type="entry name" value="PRK12429.1"/>
    <property type="match status" value="1"/>
</dbReference>
<dbReference type="PANTHER" id="PTHR42879">
    <property type="entry name" value="3-OXOACYL-(ACYL-CARRIER-PROTEIN) REDUCTASE"/>
    <property type="match status" value="1"/>
</dbReference>
<dbReference type="InterPro" id="IPR036291">
    <property type="entry name" value="NAD(P)-bd_dom_sf"/>
</dbReference>
<dbReference type="InterPro" id="IPR020904">
    <property type="entry name" value="Sc_DH/Rdtase_CS"/>
</dbReference>
<dbReference type="PROSITE" id="PS00061">
    <property type="entry name" value="ADH_SHORT"/>
    <property type="match status" value="1"/>
</dbReference>
<accession>A0A7G9QU39</accession>
<dbReference type="Pfam" id="PF00106">
    <property type="entry name" value="adh_short"/>
    <property type="match status" value="1"/>
</dbReference>
<evidence type="ECO:0000313" key="3">
    <source>
        <dbReference type="EMBL" id="QNN46864.1"/>
    </source>
</evidence>
<dbReference type="SUPFAM" id="SSF51735">
    <property type="entry name" value="NAD(P)-binding Rossmann-fold domains"/>
    <property type="match status" value="1"/>
</dbReference>
<dbReference type="Proteomes" id="UP000515977">
    <property type="component" value="Chromosome"/>
</dbReference>
<dbReference type="AlphaFoldDB" id="A0A7G9QU39"/>
<sequence>MSDTFLQGRTALVTGSTSGIGLAIARALAAAGAKVAINGLGTPEQITAALGEVDAAGSGGTRPASTKHFGADLRDPAAIETMMADLAGWSNGGVDILVNNAGIQHAVPLHEMPVQKWNDIIAINLSSAFHTMRAAMPAMAARGYGRVVNVASVHGLVASKDKAPYVASKFGIVGLSKVAALEYAAQGSRDSGGITVNCICPGWVETPLIEPQIEARMNGGSRDDGVRALLAEKQPSLRMTLPTEIGALAVFLCRREAHNITGAAMPVDGGWTAQ</sequence>
<dbReference type="KEGG" id="tbv:H9L17_01420"/>
<organism evidence="3 4">
    <name type="scientific">Thermomonas brevis</name>
    <dbReference type="NCBI Taxonomy" id="215691"/>
    <lineage>
        <taxon>Bacteria</taxon>
        <taxon>Pseudomonadati</taxon>
        <taxon>Pseudomonadota</taxon>
        <taxon>Gammaproteobacteria</taxon>
        <taxon>Lysobacterales</taxon>
        <taxon>Lysobacteraceae</taxon>
        <taxon>Thermomonas</taxon>
    </lineage>
</organism>
<name>A0A7G9QU39_9GAMM</name>
<comment type="similarity">
    <text evidence="1 2">Belongs to the short-chain dehydrogenases/reductases (SDR) family.</text>
</comment>
<proteinExistence type="inferred from homology"/>
<dbReference type="InterPro" id="IPR050259">
    <property type="entry name" value="SDR"/>
</dbReference>
<dbReference type="EC" id="1.1.1.30" evidence="3"/>
<dbReference type="Gene3D" id="3.40.50.720">
    <property type="entry name" value="NAD(P)-binding Rossmann-like Domain"/>
    <property type="match status" value="1"/>
</dbReference>
<evidence type="ECO:0000256" key="2">
    <source>
        <dbReference type="RuleBase" id="RU000363"/>
    </source>
</evidence>
<keyword evidence="3" id="KW-0560">Oxidoreductase</keyword>
<dbReference type="FunFam" id="3.40.50.720:FF:000084">
    <property type="entry name" value="Short-chain dehydrogenase reductase"/>
    <property type="match status" value="1"/>
</dbReference>
<protein>
    <submittedName>
        <fullName evidence="3">3-hydroxybutyrate dehydrogenase</fullName>
        <ecNumber evidence="3">1.1.1.30</ecNumber>
    </submittedName>
</protein>
<dbReference type="PRINTS" id="PR00080">
    <property type="entry name" value="SDRFAMILY"/>
</dbReference>
<dbReference type="GO" id="GO:0003858">
    <property type="term" value="F:3-hydroxybutyrate dehydrogenase activity"/>
    <property type="evidence" value="ECO:0007669"/>
    <property type="project" value="UniProtKB-EC"/>
</dbReference>
<evidence type="ECO:0000256" key="1">
    <source>
        <dbReference type="ARBA" id="ARBA00006484"/>
    </source>
</evidence>
<dbReference type="PRINTS" id="PR00081">
    <property type="entry name" value="GDHRDH"/>
</dbReference>
<gene>
    <name evidence="3" type="ORF">H9L17_01420</name>
</gene>